<name>A0ABS2UCU0_9LEPT</name>
<keyword evidence="2" id="KW-1185">Reference proteome</keyword>
<evidence type="ECO:0000313" key="1">
    <source>
        <dbReference type="EMBL" id="MBM9578181.1"/>
    </source>
</evidence>
<accession>A0ABS2UCU0</accession>
<dbReference type="EMBL" id="JAFFPU010000044">
    <property type="protein sequence ID" value="MBM9578181.1"/>
    <property type="molecule type" value="Genomic_DNA"/>
</dbReference>
<reference evidence="1 2" key="1">
    <citation type="submission" date="2021-02" db="EMBL/GenBank/DDBJ databases">
        <title>Leptospira ainlahdjerensis sp. nov., Leptospira ainazelensis sp. nov., Leptospira abararensis sp. nov. and Leptospira chreensis sp. nov., four new species isolated from water sources in Algeria.</title>
        <authorList>
            <person name="Amara Korba A."/>
            <person name="Kainiu M."/>
            <person name="Vincent A.T."/>
            <person name="Mariet J.-F."/>
            <person name="Veyrier F.J."/>
            <person name="Goarant C."/>
            <person name="Picardeau M."/>
        </authorList>
    </citation>
    <scope>NUCLEOTIDE SEQUENCE [LARGE SCALE GENOMIC DNA]</scope>
    <source>
        <strain evidence="1 2">201903070</strain>
    </source>
</reference>
<dbReference type="SUPFAM" id="SSF55073">
    <property type="entry name" value="Nucleotide cyclase"/>
    <property type="match status" value="1"/>
</dbReference>
<protein>
    <submittedName>
        <fullName evidence="1">Uncharacterized protein</fullName>
    </submittedName>
</protein>
<comment type="caution">
    <text evidence="1">The sequence shown here is derived from an EMBL/GenBank/DDBJ whole genome shotgun (WGS) entry which is preliminary data.</text>
</comment>
<organism evidence="1 2">
    <name type="scientific">Leptospira ainlahdjerensis</name>
    <dbReference type="NCBI Taxonomy" id="2810033"/>
    <lineage>
        <taxon>Bacteria</taxon>
        <taxon>Pseudomonadati</taxon>
        <taxon>Spirochaetota</taxon>
        <taxon>Spirochaetia</taxon>
        <taxon>Leptospirales</taxon>
        <taxon>Leptospiraceae</taxon>
        <taxon>Leptospira</taxon>
    </lineage>
</organism>
<dbReference type="RefSeq" id="WP_205280213.1">
    <property type="nucleotide sequence ID" value="NZ_JAFFPU010000044.1"/>
</dbReference>
<proteinExistence type="predicted"/>
<sequence>MKHIDSNLLNTILSGDIKDYYESSVFQPNRDSFQKHVSDSLDFPSWDKQAVLGLDIYRYSKMEELSQTLVPIIFDLIYQEASRHVLLIEPIIFQNYDEERFSINFISTGDGGFQIFDNPLQAVIFAMAFQNLLHLFNTFHFYPNLRSIFEPLTLRYCLTFDHIYQYRENFYGRAIITNARIMSLDVLNRFLLDESAMLWFATTFNGIESIRITRLPDVARRLNLSIGENPQSLYFSTERTPFSFNDTLRIPMIISQKIGIHSPKGDVVNVHNLYLQYLAHFSDETDQSKNAAFVMTIGNTNPP</sequence>
<dbReference type="InterPro" id="IPR029787">
    <property type="entry name" value="Nucleotide_cyclase"/>
</dbReference>
<dbReference type="Proteomes" id="UP000724686">
    <property type="component" value="Unassembled WGS sequence"/>
</dbReference>
<evidence type="ECO:0000313" key="2">
    <source>
        <dbReference type="Proteomes" id="UP000724686"/>
    </source>
</evidence>
<gene>
    <name evidence="1" type="ORF">JWG45_13570</name>
</gene>